<dbReference type="InterPro" id="IPR033138">
    <property type="entry name" value="Cu_oxidase_CS"/>
</dbReference>
<proteinExistence type="predicted"/>
<dbReference type="RefSeq" id="WP_084661564.1">
    <property type="nucleotide sequence ID" value="NZ_FWWY01000001.1"/>
</dbReference>
<sequence>MKRVNGLVVGLGLMAAGTIGGVAFAATHGSALSTSTPGSVPQSGSLGRFSAMMGGSGAGASSGLGGMMASAMNQYLGNTHAAMGYVGSGGGGMMGAASGSVWTPAQVAKLVQQSEQGVTIDRTTNTITYHSTQDLLVPLAAPAALHIKGMQWEIDGLINPKVVVPQGAQITVDLVNADQGYMHGFEVTTARPPFREMAMMQGPATFSRAFIMPILPETSQGQYHRSTQFTATKAGTYSYICPVPGHAAQGMAGRFVVS</sequence>
<organism evidence="4 5">
    <name type="scientific">Sulfobacillus thermosulfidooxidans (strain DSM 9293 / VKM B-1269 / AT-1)</name>
    <dbReference type="NCBI Taxonomy" id="929705"/>
    <lineage>
        <taxon>Bacteria</taxon>
        <taxon>Bacillati</taxon>
        <taxon>Bacillota</taxon>
        <taxon>Clostridia</taxon>
        <taxon>Eubacteriales</taxon>
        <taxon>Clostridiales Family XVII. Incertae Sedis</taxon>
        <taxon>Sulfobacillus</taxon>
    </lineage>
</organism>
<accession>A0A1W1WGA9</accession>
<evidence type="ECO:0000313" key="4">
    <source>
        <dbReference type="EMBL" id="SMC05338.1"/>
    </source>
</evidence>
<evidence type="ECO:0000313" key="5">
    <source>
        <dbReference type="Proteomes" id="UP000192660"/>
    </source>
</evidence>
<dbReference type="AlphaFoldDB" id="A0A1W1WGA9"/>
<feature type="signal peptide" evidence="3">
    <location>
        <begin position="1"/>
        <end position="25"/>
    </location>
</feature>
<name>A0A1W1WGA9_SULTA</name>
<keyword evidence="5" id="KW-1185">Reference proteome</keyword>
<evidence type="ECO:0000256" key="3">
    <source>
        <dbReference type="SAM" id="SignalP"/>
    </source>
</evidence>
<gene>
    <name evidence="4" type="ORF">SAMN00768000_2174</name>
</gene>
<keyword evidence="3" id="KW-0732">Signal</keyword>
<dbReference type="EMBL" id="FWWY01000001">
    <property type="protein sequence ID" value="SMC05338.1"/>
    <property type="molecule type" value="Genomic_DNA"/>
</dbReference>
<dbReference type="InterPro" id="IPR008972">
    <property type="entry name" value="Cupredoxin"/>
</dbReference>
<dbReference type="SUPFAM" id="SSF49503">
    <property type="entry name" value="Cupredoxins"/>
    <property type="match status" value="1"/>
</dbReference>
<evidence type="ECO:0000256" key="2">
    <source>
        <dbReference type="ARBA" id="ARBA00023008"/>
    </source>
</evidence>
<dbReference type="PROSITE" id="PS00079">
    <property type="entry name" value="MULTICOPPER_OXIDASE1"/>
    <property type="match status" value="1"/>
</dbReference>
<keyword evidence="1" id="KW-0479">Metal-binding</keyword>
<keyword evidence="2" id="KW-0186">Copper</keyword>
<dbReference type="PROSITE" id="PS00196">
    <property type="entry name" value="COPPER_BLUE"/>
    <property type="match status" value="1"/>
</dbReference>
<evidence type="ECO:0000256" key="1">
    <source>
        <dbReference type="ARBA" id="ARBA00022723"/>
    </source>
</evidence>
<feature type="chain" id="PRO_5012461492" evidence="3">
    <location>
        <begin position="26"/>
        <end position="258"/>
    </location>
</feature>
<dbReference type="GO" id="GO:0046872">
    <property type="term" value="F:metal ion binding"/>
    <property type="evidence" value="ECO:0007669"/>
    <property type="project" value="UniProtKB-KW"/>
</dbReference>
<dbReference type="Gene3D" id="2.60.40.420">
    <property type="entry name" value="Cupredoxins - blue copper proteins"/>
    <property type="match status" value="1"/>
</dbReference>
<dbReference type="Proteomes" id="UP000192660">
    <property type="component" value="Unassembled WGS sequence"/>
</dbReference>
<reference evidence="5" key="1">
    <citation type="submission" date="2017-04" db="EMBL/GenBank/DDBJ databases">
        <authorList>
            <person name="Varghese N."/>
            <person name="Submissions S."/>
        </authorList>
    </citation>
    <scope>NUCLEOTIDE SEQUENCE [LARGE SCALE GENOMIC DNA]</scope>
    <source>
        <strain evidence="5">DSM 9293</strain>
    </source>
</reference>
<dbReference type="InterPro" id="IPR028871">
    <property type="entry name" value="BlueCu_1_BS"/>
</dbReference>
<protein>
    <submittedName>
        <fullName evidence="4">Rusticyanin</fullName>
    </submittedName>
</protein>